<dbReference type="Proteomes" id="UP001482620">
    <property type="component" value="Unassembled WGS sequence"/>
</dbReference>
<organism evidence="2 3">
    <name type="scientific">Ilyodon furcidens</name>
    <name type="common">goldbreast splitfin</name>
    <dbReference type="NCBI Taxonomy" id="33524"/>
    <lineage>
        <taxon>Eukaryota</taxon>
        <taxon>Metazoa</taxon>
        <taxon>Chordata</taxon>
        <taxon>Craniata</taxon>
        <taxon>Vertebrata</taxon>
        <taxon>Euteleostomi</taxon>
        <taxon>Actinopterygii</taxon>
        <taxon>Neopterygii</taxon>
        <taxon>Teleostei</taxon>
        <taxon>Neoteleostei</taxon>
        <taxon>Acanthomorphata</taxon>
        <taxon>Ovalentaria</taxon>
        <taxon>Atherinomorphae</taxon>
        <taxon>Cyprinodontiformes</taxon>
        <taxon>Goodeidae</taxon>
        <taxon>Ilyodon</taxon>
    </lineage>
</organism>
<keyword evidence="1" id="KW-0812">Transmembrane</keyword>
<protein>
    <submittedName>
        <fullName evidence="2">Uncharacterized protein</fullName>
    </submittedName>
</protein>
<comment type="caution">
    <text evidence="2">The sequence shown here is derived from an EMBL/GenBank/DDBJ whole genome shotgun (WGS) entry which is preliminary data.</text>
</comment>
<evidence type="ECO:0000313" key="3">
    <source>
        <dbReference type="Proteomes" id="UP001482620"/>
    </source>
</evidence>
<gene>
    <name evidence="2" type="ORF">ILYODFUR_035800</name>
</gene>
<keyword evidence="1" id="KW-0472">Membrane</keyword>
<reference evidence="2 3" key="1">
    <citation type="submission" date="2021-06" db="EMBL/GenBank/DDBJ databases">
        <authorList>
            <person name="Palmer J.M."/>
        </authorList>
    </citation>
    <scope>NUCLEOTIDE SEQUENCE [LARGE SCALE GENOMIC DNA]</scope>
    <source>
        <strain evidence="3">if_2019</strain>
        <tissue evidence="2">Muscle</tissue>
    </source>
</reference>
<accession>A0ABV0TDW5</accession>
<proteinExistence type="predicted"/>
<evidence type="ECO:0000256" key="1">
    <source>
        <dbReference type="SAM" id="Phobius"/>
    </source>
</evidence>
<evidence type="ECO:0000313" key="2">
    <source>
        <dbReference type="EMBL" id="MEQ2231090.1"/>
    </source>
</evidence>
<dbReference type="EMBL" id="JAHRIQ010030156">
    <property type="protein sequence ID" value="MEQ2231090.1"/>
    <property type="molecule type" value="Genomic_DNA"/>
</dbReference>
<sequence>MLLCSYSFWHTYLSKAVLLPVVVHILVCVCVCVCVFDILNACVFKGLSLVFGQRYALLFSFLCQHLYTAPYHVFHWPILLILYVCMSFVQLHKLISAISPAVVL</sequence>
<feature type="transmembrane region" description="Helical" evidence="1">
    <location>
        <begin position="73"/>
        <end position="91"/>
    </location>
</feature>
<name>A0ABV0TDW5_9TELE</name>
<feature type="transmembrane region" description="Helical" evidence="1">
    <location>
        <begin position="17"/>
        <end position="39"/>
    </location>
</feature>
<keyword evidence="1" id="KW-1133">Transmembrane helix</keyword>
<keyword evidence="3" id="KW-1185">Reference proteome</keyword>